<dbReference type="Proteomes" id="UP001163823">
    <property type="component" value="Chromosome 13"/>
</dbReference>
<protein>
    <submittedName>
        <fullName evidence="2">Embryo defective protein</fullName>
    </submittedName>
</protein>
<dbReference type="EMBL" id="JARAOO010000013">
    <property type="protein sequence ID" value="KAJ7945843.1"/>
    <property type="molecule type" value="Genomic_DNA"/>
</dbReference>
<feature type="transmembrane region" description="Helical" evidence="1">
    <location>
        <begin position="226"/>
        <end position="247"/>
    </location>
</feature>
<gene>
    <name evidence="2" type="ORF">O6P43_030851</name>
</gene>
<dbReference type="EMBL" id="JARAOO010000013">
    <property type="protein sequence ID" value="KAJ7945844.1"/>
    <property type="molecule type" value="Genomic_DNA"/>
</dbReference>
<reference evidence="2" key="1">
    <citation type="journal article" date="2023" name="Science">
        <title>Elucidation of the pathway for biosynthesis of saponin adjuvants from the soapbark tree.</title>
        <authorList>
            <person name="Reed J."/>
            <person name="Orme A."/>
            <person name="El-Demerdash A."/>
            <person name="Owen C."/>
            <person name="Martin L.B.B."/>
            <person name="Misra R.C."/>
            <person name="Kikuchi S."/>
            <person name="Rejzek M."/>
            <person name="Martin A.C."/>
            <person name="Harkess A."/>
            <person name="Leebens-Mack J."/>
            <person name="Louveau T."/>
            <person name="Stephenson M.J."/>
            <person name="Osbourn A."/>
        </authorList>
    </citation>
    <scope>NUCLEOTIDE SEQUENCE</scope>
    <source>
        <strain evidence="2">S10</strain>
    </source>
</reference>
<name>A0AAD7KTP1_QUISA</name>
<dbReference type="PANTHER" id="PTHR48223">
    <property type="entry name" value="DEFECTIVE 2759, PUTATIVE ISOFORM 1-RELATED"/>
    <property type="match status" value="1"/>
</dbReference>
<keyword evidence="3" id="KW-1185">Reference proteome</keyword>
<dbReference type="AlphaFoldDB" id="A0AAD7KTP1"/>
<feature type="transmembrane region" description="Helical" evidence="1">
    <location>
        <begin position="196"/>
        <end position="214"/>
    </location>
</feature>
<accession>A0AAD7KTP1</accession>
<dbReference type="PANTHER" id="PTHR48223:SF1">
    <property type="entry name" value="ABC TRANSMEMBRANE TYPE-1 DOMAIN-CONTAINING PROTEIN"/>
    <property type="match status" value="1"/>
</dbReference>
<keyword evidence="1" id="KW-1133">Transmembrane helix</keyword>
<evidence type="ECO:0000256" key="1">
    <source>
        <dbReference type="SAM" id="Phobius"/>
    </source>
</evidence>
<evidence type="ECO:0000313" key="3">
    <source>
        <dbReference type="Proteomes" id="UP001163823"/>
    </source>
</evidence>
<keyword evidence="1" id="KW-0812">Transmembrane</keyword>
<dbReference type="KEGG" id="qsa:O6P43_030851"/>
<comment type="caution">
    <text evidence="2">The sequence shown here is derived from an EMBL/GenBank/DDBJ whole genome shotgun (WGS) entry which is preliminary data.</text>
</comment>
<sequence>MALVTHQLQGSYLTLSSRTLSWSKRLKLKEYQTKHHVVGRTDWHYIVKHNICLNVGPPCIRGPKIKPLKISAFKGNAQNDDSGVRASGSKIPKNSVRLKETEEATAESQKVHNVPVSYTSGANENAAISPAIHKLFKKWLTLLLIEPSNQVADEILGEPLPGNISETLKRSKNKEKGQVLKVAWSRFKGLNATVKFPILIFIPLYLAVNVIYGAEVSKELTPLWVFGPLIVALYIKLLRSLCTLYVFTFKQTVKVIKNLPTYYIVAYNYVARGKLKEDIGAHVLQPVLNIKNLNYKELTRTKLKALQEWLVEKNLDFVESIWPYYCRTIRFLKMANLI</sequence>
<proteinExistence type="predicted"/>
<evidence type="ECO:0000313" key="2">
    <source>
        <dbReference type="EMBL" id="KAJ7945843.1"/>
    </source>
</evidence>
<keyword evidence="1" id="KW-0472">Membrane</keyword>
<organism evidence="2 3">
    <name type="scientific">Quillaja saponaria</name>
    <name type="common">Soap bark tree</name>
    <dbReference type="NCBI Taxonomy" id="32244"/>
    <lineage>
        <taxon>Eukaryota</taxon>
        <taxon>Viridiplantae</taxon>
        <taxon>Streptophyta</taxon>
        <taxon>Embryophyta</taxon>
        <taxon>Tracheophyta</taxon>
        <taxon>Spermatophyta</taxon>
        <taxon>Magnoliopsida</taxon>
        <taxon>eudicotyledons</taxon>
        <taxon>Gunneridae</taxon>
        <taxon>Pentapetalae</taxon>
        <taxon>rosids</taxon>
        <taxon>fabids</taxon>
        <taxon>Fabales</taxon>
        <taxon>Quillajaceae</taxon>
        <taxon>Quillaja</taxon>
    </lineage>
</organism>